<feature type="domain" description="POTRA" evidence="10">
    <location>
        <begin position="384"/>
        <end position="457"/>
    </location>
</feature>
<dbReference type="Gene3D" id="2.40.160.50">
    <property type="entry name" value="membrane protein fhac: a member of the omp85/tpsb transporter family"/>
    <property type="match status" value="1"/>
</dbReference>
<reference evidence="11 12" key="1">
    <citation type="submission" date="2017-09" db="EMBL/GenBank/DDBJ databases">
        <title>Depth-based differentiation of microbial function through sediment-hosted aquifers and enrichment of novel symbionts in the deep terrestrial subsurface.</title>
        <authorList>
            <person name="Probst A.J."/>
            <person name="Ladd B."/>
            <person name="Jarett J.K."/>
            <person name="Geller-Mcgrath D.E."/>
            <person name="Sieber C.M."/>
            <person name="Emerson J.B."/>
            <person name="Anantharaman K."/>
            <person name="Thomas B.C."/>
            <person name="Malmstrom R."/>
            <person name="Stieglmeier M."/>
            <person name="Klingl A."/>
            <person name="Woyke T."/>
            <person name="Ryan C.M."/>
            <person name="Banfield J.F."/>
        </authorList>
    </citation>
    <scope>NUCLEOTIDE SEQUENCE [LARGE SCALE GENOMIC DNA]</scope>
    <source>
        <strain evidence="11">CG11_big_fil_rev_8_21_14_0_20_45_26</strain>
    </source>
</reference>
<accession>A0A2H0LV45</accession>
<evidence type="ECO:0000256" key="5">
    <source>
        <dbReference type="ARBA" id="ARBA00022737"/>
    </source>
</evidence>
<evidence type="ECO:0000256" key="1">
    <source>
        <dbReference type="ARBA" id="ARBA00004370"/>
    </source>
</evidence>
<dbReference type="AlphaFoldDB" id="A0A2H0LV45"/>
<keyword evidence="3" id="KW-0812">Transmembrane</keyword>
<organism evidence="11 12">
    <name type="scientific">Candidatus Abzuiibacterium crystallinum</name>
    <dbReference type="NCBI Taxonomy" id="1974748"/>
    <lineage>
        <taxon>Bacteria</taxon>
        <taxon>Pseudomonadati</taxon>
        <taxon>Candidatus Omnitrophota</taxon>
        <taxon>Candidatus Abzuiibacterium</taxon>
    </lineage>
</organism>
<feature type="domain" description="POTRA" evidence="10">
    <location>
        <begin position="303"/>
        <end position="381"/>
    </location>
</feature>
<evidence type="ECO:0000256" key="6">
    <source>
        <dbReference type="ARBA" id="ARBA00023136"/>
    </source>
</evidence>
<keyword evidence="6" id="KW-0472">Membrane</keyword>
<dbReference type="PIRSF" id="PIRSF006076">
    <property type="entry name" value="OM_assembly_OMP85"/>
    <property type="match status" value="1"/>
</dbReference>
<dbReference type="InterPro" id="IPR023707">
    <property type="entry name" value="OM_assembly_BamA"/>
</dbReference>
<keyword evidence="2" id="KW-1134">Transmembrane beta strand</keyword>
<dbReference type="GO" id="GO:0071709">
    <property type="term" value="P:membrane assembly"/>
    <property type="evidence" value="ECO:0007669"/>
    <property type="project" value="InterPro"/>
</dbReference>
<protein>
    <recommendedName>
        <fullName evidence="8">Outer membrane protein assembly factor BamA</fullName>
    </recommendedName>
</protein>
<dbReference type="InterPro" id="IPR039910">
    <property type="entry name" value="D15-like"/>
</dbReference>
<evidence type="ECO:0000256" key="9">
    <source>
        <dbReference type="SAM" id="MobiDB-lite"/>
    </source>
</evidence>
<name>A0A2H0LV45_9BACT</name>
<keyword evidence="5" id="KW-0677">Repeat</keyword>
<evidence type="ECO:0000313" key="12">
    <source>
        <dbReference type="Proteomes" id="UP000230859"/>
    </source>
</evidence>
<evidence type="ECO:0000259" key="10">
    <source>
        <dbReference type="PROSITE" id="PS51779"/>
    </source>
</evidence>
<dbReference type="PROSITE" id="PS51779">
    <property type="entry name" value="POTRA"/>
    <property type="match status" value="4"/>
</dbReference>
<feature type="domain" description="POTRA" evidence="10">
    <location>
        <begin position="214"/>
        <end position="300"/>
    </location>
</feature>
<dbReference type="NCBIfam" id="TIGR03303">
    <property type="entry name" value="OM_YaeT"/>
    <property type="match status" value="1"/>
</dbReference>
<sequence>MHLIRQSFGRWTAWFMLILGLCLPFTSQIKAVQAEDAPSGQEQTTAAEPSAQETTPQEQNLTVRDIRVQGNQIIGTNTILNKMSLRKGVQLSQEAVNEDIKRLYGTGFFRDIRFDVEPYTDGIDLIVVVDEKPVVKEILIDGNQTFDDRKLRKDIDLLEGQIVDERLVVEGVRKIEARYLNKGFRFVKVSYNVQVNDFTKEATVLVHVNEGESYRIKEVKFSGVKAFSERQLRKLLRTKKKSAWNPFQRGVFKEDEFQDDLERVSVFYQDEGYLDAKVSSDFEYDEASNRIVITILAEEGARYQAGSVQFEGNQLFPESDIWERLKMLPSTTYSQRNLALDIDAIRKLYFAHGYLDVRVTPQVEFHRGESKADVKYAIKEGDLYFVDKVKIRGNTKTKDIVIRRELRIKPGERFDGDLLELSKQRLENLGFFEDVTYDTEPGSAPNRKDVVFRVKEKQTGELSFGAGFSSIDQFIGFAEIAQRNFDLLNWPRFTGAGQNIALSGRIGSISRNIEFSFLEPYIFNRNVSFGLEAYNRDFERRNLDFDHERRGVGFTIAKALNDFVKIGTGYTLERVKVTDIQDSASSLVFESEGSDILSRLKIFITRDTRDSVFNPTKGSVMGFSAELIGTFLGGDADFTILQANATKYWRIGETGVLEWRNRLAMSEGFRSTDNVPIYDRFFAGGLGTVRGYNFRRVSPKDDNRPIGGEFLAITNIEYTFPLPVIENFKGAFFIDIAQITRDASKPFEGRDLVASIGPGVKIKTPLGPIALYYGLPILHRDTEDKNGRFEFSLSRSF</sequence>
<dbReference type="PANTHER" id="PTHR12815:SF47">
    <property type="entry name" value="TRANSLOCATION AND ASSEMBLY MODULE SUBUNIT TAMA"/>
    <property type="match status" value="1"/>
</dbReference>
<proteinExistence type="predicted"/>
<dbReference type="PANTHER" id="PTHR12815">
    <property type="entry name" value="SORTING AND ASSEMBLY MACHINERY SAMM50 PROTEIN FAMILY MEMBER"/>
    <property type="match status" value="1"/>
</dbReference>
<dbReference type="InterPro" id="IPR000184">
    <property type="entry name" value="Bac_surfAg_D15"/>
</dbReference>
<dbReference type="Pfam" id="PF07244">
    <property type="entry name" value="POTRA"/>
    <property type="match status" value="5"/>
</dbReference>
<evidence type="ECO:0000256" key="4">
    <source>
        <dbReference type="ARBA" id="ARBA00022729"/>
    </source>
</evidence>
<dbReference type="Proteomes" id="UP000230859">
    <property type="component" value="Unassembled WGS sequence"/>
</dbReference>
<evidence type="ECO:0000256" key="2">
    <source>
        <dbReference type="ARBA" id="ARBA00022452"/>
    </source>
</evidence>
<evidence type="ECO:0000256" key="8">
    <source>
        <dbReference type="NCBIfam" id="TIGR03303"/>
    </source>
</evidence>
<evidence type="ECO:0000313" key="11">
    <source>
        <dbReference type="EMBL" id="PIQ87375.1"/>
    </source>
</evidence>
<comment type="caution">
    <text evidence="11">The sequence shown here is derived from an EMBL/GenBank/DDBJ whole genome shotgun (WGS) entry which is preliminary data.</text>
</comment>
<dbReference type="EMBL" id="PCVY01000013">
    <property type="protein sequence ID" value="PIQ87375.1"/>
    <property type="molecule type" value="Genomic_DNA"/>
</dbReference>
<keyword evidence="7" id="KW-0998">Cell outer membrane</keyword>
<dbReference type="GO" id="GO:0009279">
    <property type="term" value="C:cell outer membrane"/>
    <property type="evidence" value="ECO:0007669"/>
    <property type="project" value="UniProtKB-UniRule"/>
</dbReference>
<dbReference type="Gene3D" id="3.10.20.310">
    <property type="entry name" value="membrane protein fhac"/>
    <property type="match status" value="5"/>
</dbReference>
<dbReference type="InterPro" id="IPR034746">
    <property type="entry name" value="POTRA"/>
</dbReference>
<keyword evidence="4" id="KW-0732">Signal</keyword>
<dbReference type="Pfam" id="PF01103">
    <property type="entry name" value="Omp85"/>
    <property type="match status" value="1"/>
</dbReference>
<gene>
    <name evidence="11" type="primary">bamA</name>
    <name evidence="11" type="ORF">COV74_01025</name>
</gene>
<dbReference type="InterPro" id="IPR010827">
    <property type="entry name" value="BamA/TamA_POTRA"/>
</dbReference>
<feature type="domain" description="POTRA" evidence="10">
    <location>
        <begin position="61"/>
        <end position="132"/>
    </location>
</feature>
<evidence type="ECO:0000256" key="3">
    <source>
        <dbReference type="ARBA" id="ARBA00022692"/>
    </source>
</evidence>
<comment type="subcellular location">
    <subcellularLocation>
        <location evidence="1">Membrane</location>
    </subcellularLocation>
</comment>
<evidence type="ECO:0000256" key="7">
    <source>
        <dbReference type="ARBA" id="ARBA00023237"/>
    </source>
</evidence>
<feature type="region of interest" description="Disordered" evidence="9">
    <location>
        <begin position="34"/>
        <end position="58"/>
    </location>
</feature>
<feature type="compositionally biased region" description="Polar residues" evidence="9">
    <location>
        <begin position="40"/>
        <end position="58"/>
    </location>
</feature>